<dbReference type="Proteomes" id="UP000485058">
    <property type="component" value="Unassembled WGS sequence"/>
</dbReference>
<name>A0A699ZMC5_HAELA</name>
<sequence>MQCSYLTPTEMNSRALAPRRTPRRACVAMHQRGVALHHPVQLFRHEQQQSPVPSSTFLLSRVSARAPARGQYLYVDLLAREQLGAAPSCGHVVRHTLLELEPARRSAITVMTPQPVVTANLALVWSSESTVECRSWAVQQLFCVHARVVESPHIAIPHRLLQQLFPANPSPPPHAAPARNFSASAAVMRFEVDGIMQPKQSLVQLRTYSRGHQKAARVWGHGAYDLLKTAVPALGARQPGRRKDEGGLSLNCSVWYVVLAKRAALIWVVIPTDI</sequence>
<keyword evidence="2" id="KW-1185">Reference proteome</keyword>
<evidence type="ECO:0000313" key="1">
    <source>
        <dbReference type="EMBL" id="GFH16952.1"/>
    </source>
</evidence>
<organism evidence="1 2">
    <name type="scientific">Haematococcus lacustris</name>
    <name type="common">Green alga</name>
    <name type="synonym">Haematococcus pluvialis</name>
    <dbReference type="NCBI Taxonomy" id="44745"/>
    <lineage>
        <taxon>Eukaryota</taxon>
        <taxon>Viridiplantae</taxon>
        <taxon>Chlorophyta</taxon>
        <taxon>core chlorophytes</taxon>
        <taxon>Chlorophyceae</taxon>
        <taxon>CS clade</taxon>
        <taxon>Chlamydomonadales</taxon>
        <taxon>Haematococcaceae</taxon>
        <taxon>Haematococcus</taxon>
    </lineage>
</organism>
<evidence type="ECO:0000313" key="2">
    <source>
        <dbReference type="Proteomes" id="UP000485058"/>
    </source>
</evidence>
<reference evidence="1 2" key="1">
    <citation type="submission" date="2020-02" db="EMBL/GenBank/DDBJ databases">
        <title>Draft genome sequence of Haematococcus lacustris strain NIES-144.</title>
        <authorList>
            <person name="Morimoto D."/>
            <person name="Nakagawa S."/>
            <person name="Yoshida T."/>
            <person name="Sawayama S."/>
        </authorList>
    </citation>
    <scope>NUCLEOTIDE SEQUENCE [LARGE SCALE GENOMIC DNA]</scope>
    <source>
        <strain evidence="1 2">NIES-144</strain>
    </source>
</reference>
<dbReference type="EMBL" id="BLLF01001076">
    <property type="protein sequence ID" value="GFH16952.1"/>
    <property type="molecule type" value="Genomic_DNA"/>
</dbReference>
<protein>
    <submittedName>
        <fullName evidence="1">Uncharacterized protein</fullName>
    </submittedName>
</protein>
<gene>
    <name evidence="1" type="ORF">HaLaN_13477</name>
</gene>
<comment type="caution">
    <text evidence="1">The sequence shown here is derived from an EMBL/GenBank/DDBJ whole genome shotgun (WGS) entry which is preliminary data.</text>
</comment>
<dbReference type="AlphaFoldDB" id="A0A699ZMC5"/>
<proteinExistence type="predicted"/>
<accession>A0A699ZMC5</accession>